<organism evidence="9 10">
    <name type="scientific">Clostridium gelidum</name>
    <dbReference type="NCBI Taxonomy" id="704125"/>
    <lineage>
        <taxon>Bacteria</taxon>
        <taxon>Bacillati</taxon>
        <taxon>Bacillota</taxon>
        <taxon>Clostridia</taxon>
        <taxon>Eubacteriales</taxon>
        <taxon>Clostridiaceae</taxon>
        <taxon>Clostridium</taxon>
    </lineage>
</organism>
<protein>
    <recommendedName>
        <fullName evidence="8">Acyltransferase 3 domain-containing protein</fullName>
    </recommendedName>
</protein>
<evidence type="ECO:0000313" key="10">
    <source>
        <dbReference type="Proteomes" id="UP000824633"/>
    </source>
</evidence>
<feature type="domain" description="Acyltransferase 3" evidence="8">
    <location>
        <begin position="6"/>
        <end position="340"/>
    </location>
</feature>
<feature type="transmembrane region" description="Helical" evidence="7">
    <location>
        <begin position="319"/>
        <end position="340"/>
    </location>
</feature>
<keyword evidence="3" id="KW-1003">Cell membrane</keyword>
<feature type="transmembrane region" description="Helical" evidence="7">
    <location>
        <begin position="157"/>
        <end position="178"/>
    </location>
</feature>
<accession>A0ABM7T2L3</accession>
<evidence type="ECO:0000256" key="6">
    <source>
        <dbReference type="ARBA" id="ARBA00023136"/>
    </source>
</evidence>
<feature type="transmembrane region" description="Helical" evidence="7">
    <location>
        <begin position="127"/>
        <end position="148"/>
    </location>
</feature>
<comment type="similarity">
    <text evidence="2">Belongs to the acyltransferase 3 family.</text>
</comment>
<evidence type="ECO:0000313" key="9">
    <source>
        <dbReference type="EMBL" id="BCZ46178.1"/>
    </source>
</evidence>
<evidence type="ECO:0000256" key="1">
    <source>
        <dbReference type="ARBA" id="ARBA00004651"/>
    </source>
</evidence>
<evidence type="ECO:0000256" key="2">
    <source>
        <dbReference type="ARBA" id="ARBA00007400"/>
    </source>
</evidence>
<name>A0ABM7T2L3_9CLOT</name>
<dbReference type="EMBL" id="AP024849">
    <property type="protein sequence ID" value="BCZ46178.1"/>
    <property type="molecule type" value="Genomic_DNA"/>
</dbReference>
<proteinExistence type="inferred from homology"/>
<dbReference type="InterPro" id="IPR002656">
    <property type="entry name" value="Acyl_transf_3_dom"/>
</dbReference>
<reference evidence="10" key="1">
    <citation type="submission" date="2021-07" db="EMBL/GenBank/DDBJ databases">
        <title>Complete genome sequencing of a Clostridium isolate.</title>
        <authorList>
            <person name="Ueki A."/>
            <person name="Tonouchi A."/>
        </authorList>
    </citation>
    <scope>NUCLEOTIDE SEQUENCE [LARGE SCALE GENOMIC DNA]</scope>
    <source>
        <strain evidence="10">C5S11</strain>
    </source>
</reference>
<feature type="transmembrane region" description="Helical" evidence="7">
    <location>
        <begin position="76"/>
        <end position="97"/>
    </location>
</feature>
<evidence type="ECO:0000256" key="5">
    <source>
        <dbReference type="ARBA" id="ARBA00022989"/>
    </source>
</evidence>
<dbReference type="RefSeq" id="WP_224037690.1">
    <property type="nucleotide sequence ID" value="NZ_AP024849.1"/>
</dbReference>
<dbReference type="Proteomes" id="UP000824633">
    <property type="component" value="Chromosome"/>
</dbReference>
<keyword evidence="5 7" id="KW-1133">Transmembrane helix</keyword>
<feature type="transmembrane region" description="Helical" evidence="7">
    <location>
        <begin position="42"/>
        <end position="60"/>
    </location>
</feature>
<keyword evidence="10" id="KW-1185">Reference proteome</keyword>
<evidence type="ECO:0000256" key="3">
    <source>
        <dbReference type="ARBA" id="ARBA00022475"/>
    </source>
</evidence>
<comment type="subcellular location">
    <subcellularLocation>
        <location evidence="1">Cell membrane</location>
        <topology evidence="1">Multi-pass membrane protein</topology>
    </subcellularLocation>
</comment>
<feature type="transmembrane region" description="Helical" evidence="7">
    <location>
        <begin position="226"/>
        <end position="245"/>
    </location>
</feature>
<gene>
    <name evidence="9" type="ORF">psyc5s11_22450</name>
</gene>
<dbReference type="PANTHER" id="PTHR40074:SF2">
    <property type="entry name" value="O-ACETYLTRANSFERASE WECH"/>
    <property type="match status" value="1"/>
</dbReference>
<keyword evidence="6 7" id="KW-0472">Membrane</keyword>
<feature type="transmembrane region" description="Helical" evidence="7">
    <location>
        <begin position="184"/>
        <end position="205"/>
    </location>
</feature>
<dbReference type="Pfam" id="PF01757">
    <property type="entry name" value="Acyl_transf_3"/>
    <property type="match status" value="1"/>
</dbReference>
<feature type="transmembrane region" description="Helical" evidence="7">
    <location>
        <begin position="296"/>
        <end position="313"/>
    </location>
</feature>
<evidence type="ECO:0000256" key="7">
    <source>
        <dbReference type="SAM" id="Phobius"/>
    </source>
</evidence>
<evidence type="ECO:0000259" key="8">
    <source>
        <dbReference type="Pfam" id="PF01757"/>
    </source>
</evidence>
<evidence type="ECO:0000256" key="4">
    <source>
        <dbReference type="ARBA" id="ARBA00022692"/>
    </source>
</evidence>
<dbReference type="PANTHER" id="PTHR40074">
    <property type="entry name" value="O-ACETYLTRANSFERASE WECH"/>
    <property type="match status" value="1"/>
</dbReference>
<sequence length="351" mass="40823">MKERNLQLDILKIMACFAVVVIHVTGIITFNMKSNYTINHTLYYMAGFAVPIFFIVNGYFQLNKEKVNYTYVMKKIGNILIVVFVWNLIVFLLSRVVTNRFLTDLLLSKKTTNPFSMTLNSLIQRDYFWQFWFFGSIIIIYAVLPLLIKCFASNKRAIVITVIFIVCCLIVDSLSISRSLNKKPIIQIGVIQTLRLWTWFAYYLLGGLLGKTKIREYILNKISGKLNIFIFVLSSIIISVYQYNMAHKYYHAASIEFFYDNIFDFIWVISLFFLIYNHKFKVNSGKFIGLVSDKIMGIYIVHVTVLNVSTHFYKFNTPITNILLIFIVFGISLALTLIISKIPIVNRLIRI</sequence>
<feature type="transmembrane region" description="Helical" evidence="7">
    <location>
        <begin position="12"/>
        <end position="30"/>
    </location>
</feature>
<feature type="transmembrane region" description="Helical" evidence="7">
    <location>
        <begin position="257"/>
        <end position="276"/>
    </location>
</feature>
<keyword evidence="4 7" id="KW-0812">Transmembrane</keyword>